<dbReference type="AlphaFoldDB" id="A0A316YW07"/>
<keyword evidence="2" id="KW-0472">Membrane</keyword>
<feature type="signal peptide" evidence="3">
    <location>
        <begin position="1"/>
        <end position="23"/>
    </location>
</feature>
<accession>A0A316YW07</accession>
<evidence type="ECO:0000256" key="2">
    <source>
        <dbReference type="SAM" id="Phobius"/>
    </source>
</evidence>
<keyword evidence="3" id="KW-0732">Signal</keyword>
<evidence type="ECO:0000256" key="3">
    <source>
        <dbReference type="SAM" id="SignalP"/>
    </source>
</evidence>
<name>A0A316YW07_9BASI</name>
<feature type="compositionally biased region" description="Basic and acidic residues" evidence="1">
    <location>
        <begin position="81"/>
        <end position="99"/>
    </location>
</feature>
<protein>
    <submittedName>
        <fullName evidence="4">Uncharacterized protein</fullName>
    </submittedName>
</protein>
<dbReference type="RefSeq" id="XP_025379153.1">
    <property type="nucleotide sequence ID" value="XM_025524858.1"/>
</dbReference>
<sequence length="373" mass="41978">MKLPLRIFAVLLVAIIVLNLASTKPVDAGARQDDGLMTLEKRVHPYVAAVAVVLIILISMLNFPEETQVESYEHKLGVRLDSGPRHYPADQHPAYERHPPYQQPPYQQPPYHQQPTYHQQPPYQQHPPYHQQPPYQRHAPYHQQPPYQQHPPYHQQPPYQQPPHHQPSHQNPWWNMAPHTSTSSSAFSPPHPDSPVSSRVSNPYDEFATGPSSAWKPFTPPTAWAPDASYSPSTPSGGNEQKSTEALEPFDLASLFKLLPPGIDMSPSKSFYQSVVKVDEVFKCMEERLGNNFNLLHRIVGQVDKGESHLQKLALESKEGLEVTVEMITKALKADSIIIGALWADKKLMLALLACIHQQVPGGTARKLDFTDV</sequence>
<evidence type="ECO:0000313" key="4">
    <source>
        <dbReference type="EMBL" id="PWN91955.1"/>
    </source>
</evidence>
<dbReference type="GeneID" id="37046774"/>
<feature type="transmembrane region" description="Helical" evidence="2">
    <location>
        <begin position="43"/>
        <end position="63"/>
    </location>
</feature>
<evidence type="ECO:0000256" key="1">
    <source>
        <dbReference type="SAM" id="MobiDB-lite"/>
    </source>
</evidence>
<feature type="compositionally biased region" description="Low complexity" evidence="1">
    <location>
        <begin position="109"/>
        <end position="158"/>
    </location>
</feature>
<evidence type="ECO:0000313" key="5">
    <source>
        <dbReference type="Proteomes" id="UP000245768"/>
    </source>
</evidence>
<dbReference type="Proteomes" id="UP000245768">
    <property type="component" value="Unassembled WGS sequence"/>
</dbReference>
<feature type="region of interest" description="Disordered" evidence="1">
    <location>
        <begin position="81"/>
        <end position="220"/>
    </location>
</feature>
<dbReference type="InParanoid" id="A0A316YW07"/>
<proteinExistence type="predicted"/>
<dbReference type="EMBL" id="KZ819635">
    <property type="protein sequence ID" value="PWN91955.1"/>
    <property type="molecule type" value="Genomic_DNA"/>
</dbReference>
<keyword evidence="2" id="KW-0812">Transmembrane</keyword>
<reference evidence="4" key="1">
    <citation type="journal article" date="2018" name="Mol. Biol. Evol.">
        <title>Broad Genomic Sampling Reveals a Smut Pathogenic Ancestry of the Fungal Clade Ustilaginomycotina.</title>
        <authorList>
            <person name="Kijpornyongpan T."/>
            <person name="Mondo S.J."/>
            <person name="Barry K."/>
            <person name="Sandor L."/>
            <person name="Lee J."/>
            <person name="Lipzen A."/>
            <person name="Pangilinan J."/>
            <person name="LaButti K."/>
            <person name="Hainaut M."/>
            <person name="Henrissat B."/>
            <person name="Grigoriev I.V."/>
            <person name="Spatafora J.W."/>
            <person name="Aime M.C."/>
        </authorList>
    </citation>
    <scope>NUCLEOTIDE SEQUENCE [LARGE SCALE GENOMIC DNA]</scope>
    <source>
        <strain evidence="4">MCA 4198</strain>
    </source>
</reference>
<organism evidence="4 5">
    <name type="scientific">Acaromyces ingoldii</name>
    <dbReference type="NCBI Taxonomy" id="215250"/>
    <lineage>
        <taxon>Eukaryota</taxon>
        <taxon>Fungi</taxon>
        <taxon>Dikarya</taxon>
        <taxon>Basidiomycota</taxon>
        <taxon>Ustilaginomycotina</taxon>
        <taxon>Exobasidiomycetes</taxon>
        <taxon>Exobasidiales</taxon>
        <taxon>Cryptobasidiaceae</taxon>
        <taxon>Acaromyces</taxon>
    </lineage>
</organism>
<feature type="chain" id="PRO_5016294158" evidence="3">
    <location>
        <begin position="24"/>
        <end position="373"/>
    </location>
</feature>
<feature type="compositionally biased region" description="Polar residues" evidence="1">
    <location>
        <begin position="178"/>
        <end position="187"/>
    </location>
</feature>
<keyword evidence="5" id="KW-1185">Reference proteome</keyword>
<keyword evidence="2" id="KW-1133">Transmembrane helix</keyword>
<gene>
    <name evidence="4" type="ORF">FA10DRAFT_300515</name>
</gene>